<name>A0ABR2XWY0_9PEZI</name>
<evidence type="ECO:0000313" key="3">
    <source>
        <dbReference type="Proteomes" id="UP001465668"/>
    </source>
</evidence>
<dbReference type="EMBL" id="JARVKM010000016">
    <property type="protein sequence ID" value="KAK9778318.1"/>
    <property type="molecule type" value="Genomic_DNA"/>
</dbReference>
<evidence type="ECO:0000313" key="2">
    <source>
        <dbReference type="EMBL" id="KAK9778318.1"/>
    </source>
</evidence>
<evidence type="ECO:0000256" key="1">
    <source>
        <dbReference type="SAM" id="MobiDB-lite"/>
    </source>
</evidence>
<gene>
    <name evidence="2" type="ORF">SCAR479_04720</name>
</gene>
<feature type="region of interest" description="Disordered" evidence="1">
    <location>
        <begin position="48"/>
        <end position="69"/>
    </location>
</feature>
<keyword evidence="3" id="KW-1185">Reference proteome</keyword>
<accession>A0ABR2XWY0</accession>
<feature type="region of interest" description="Disordered" evidence="1">
    <location>
        <begin position="87"/>
        <end position="111"/>
    </location>
</feature>
<comment type="caution">
    <text evidence="2">The sequence shown here is derived from an EMBL/GenBank/DDBJ whole genome shotgun (WGS) entry which is preliminary data.</text>
</comment>
<reference evidence="2 3" key="1">
    <citation type="submission" date="2024-02" db="EMBL/GenBank/DDBJ databases">
        <title>First draft genome assembly of two strains of Seiridium cardinale.</title>
        <authorList>
            <person name="Emiliani G."/>
            <person name="Scali E."/>
        </authorList>
    </citation>
    <scope>NUCLEOTIDE SEQUENCE [LARGE SCALE GENOMIC DNA]</scope>
    <source>
        <strain evidence="2 3">BM-138-000479</strain>
    </source>
</reference>
<protein>
    <submittedName>
        <fullName evidence="2">Uncharacterized protein</fullName>
    </submittedName>
</protein>
<proteinExistence type="predicted"/>
<sequence length="111" mass="11820">MPLLSPNGGSGVGSNGLWWSDRSGHHEFNRIDVLQQQLNPILITPRDAAEPAIPPANSTTAAEPADWGNSSPAYVTTLLTASPSILHAPGDEQNLRLDGQTYRKPGWPLAA</sequence>
<dbReference type="Proteomes" id="UP001465668">
    <property type="component" value="Unassembled WGS sequence"/>
</dbReference>
<organism evidence="2 3">
    <name type="scientific">Seiridium cardinale</name>
    <dbReference type="NCBI Taxonomy" id="138064"/>
    <lineage>
        <taxon>Eukaryota</taxon>
        <taxon>Fungi</taxon>
        <taxon>Dikarya</taxon>
        <taxon>Ascomycota</taxon>
        <taxon>Pezizomycotina</taxon>
        <taxon>Sordariomycetes</taxon>
        <taxon>Xylariomycetidae</taxon>
        <taxon>Amphisphaeriales</taxon>
        <taxon>Sporocadaceae</taxon>
        <taxon>Seiridium</taxon>
    </lineage>
</organism>